<evidence type="ECO:0000313" key="3">
    <source>
        <dbReference type="Proteomes" id="UP001201262"/>
    </source>
</evidence>
<dbReference type="AlphaFoldDB" id="A0AAD4KSH6"/>
<dbReference type="EMBL" id="JAJTJA010000006">
    <property type="protein sequence ID" value="KAH8697377.1"/>
    <property type="molecule type" value="Genomic_DNA"/>
</dbReference>
<comment type="caution">
    <text evidence="2">The sequence shown here is derived from an EMBL/GenBank/DDBJ whole genome shotgun (WGS) entry which is preliminary data.</text>
</comment>
<protein>
    <recommendedName>
        <fullName evidence="4">DOMON domain-containing protein</fullName>
    </recommendedName>
</protein>
<dbReference type="GeneID" id="70246411"/>
<accession>A0AAD4KSH6</accession>
<organism evidence="2 3">
    <name type="scientific">Talaromyces proteolyticus</name>
    <dbReference type="NCBI Taxonomy" id="1131652"/>
    <lineage>
        <taxon>Eukaryota</taxon>
        <taxon>Fungi</taxon>
        <taxon>Dikarya</taxon>
        <taxon>Ascomycota</taxon>
        <taxon>Pezizomycotina</taxon>
        <taxon>Eurotiomycetes</taxon>
        <taxon>Eurotiomycetidae</taxon>
        <taxon>Eurotiales</taxon>
        <taxon>Trichocomaceae</taxon>
        <taxon>Talaromyces</taxon>
        <taxon>Talaromyces sect. Bacilispori</taxon>
    </lineage>
</organism>
<proteinExistence type="predicted"/>
<dbReference type="RefSeq" id="XP_046072078.1">
    <property type="nucleotide sequence ID" value="XM_046216124.1"/>
</dbReference>
<dbReference type="Proteomes" id="UP001201262">
    <property type="component" value="Unassembled WGS sequence"/>
</dbReference>
<keyword evidence="3" id="KW-1185">Reference proteome</keyword>
<feature type="signal peptide" evidence="1">
    <location>
        <begin position="1"/>
        <end position="31"/>
    </location>
</feature>
<gene>
    <name evidence="2" type="ORF">BGW36DRAFT_378571</name>
</gene>
<name>A0AAD4KSH6_9EURO</name>
<feature type="chain" id="PRO_5041906685" description="DOMON domain-containing protein" evidence="1">
    <location>
        <begin position="32"/>
        <end position="206"/>
    </location>
</feature>
<keyword evidence="1" id="KW-0732">Signal</keyword>
<evidence type="ECO:0008006" key="4">
    <source>
        <dbReference type="Google" id="ProtNLM"/>
    </source>
</evidence>
<evidence type="ECO:0000256" key="1">
    <source>
        <dbReference type="SAM" id="SignalP"/>
    </source>
</evidence>
<evidence type="ECO:0000313" key="2">
    <source>
        <dbReference type="EMBL" id="KAH8697377.1"/>
    </source>
</evidence>
<sequence length="206" mass="22573">MRSGLQNPGAIPLLAMLVAALLSVTPIVCEAWTRQSVVFEWSDSVLDVNLWPSVSSAYSISLDANSNSTGRLLQSRSIETKNMQRISTIESIGNSNNIDEKETWWQRVYRISPLSSWSIFGSSPIQSSQRHLTNNEPRIADPLTQNLTPSSKDNSVNEVAFHSVVAKPSPPTSSLNKAIVDSSSPVDRNGSFLAVMVSLIVAILWF</sequence>
<reference evidence="2" key="1">
    <citation type="submission" date="2021-12" db="EMBL/GenBank/DDBJ databases">
        <title>Convergent genome expansion in fungi linked to evolution of root-endophyte symbiosis.</title>
        <authorList>
            <consortium name="DOE Joint Genome Institute"/>
            <person name="Ke Y.-H."/>
            <person name="Bonito G."/>
            <person name="Liao H.-L."/>
            <person name="Looney B."/>
            <person name="Rojas-Flechas A."/>
            <person name="Nash J."/>
            <person name="Hameed K."/>
            <person name="Schadt C."/>
            <person name="Martin F."/>
            <person name="Crous P.W."/>
            <person name="Miettinen O."/>
            <person name="Magnuson J.K."/>
            <person name="Labbe J."/>
            <person name="Jacobson D."/>
            <person name="Doktycz M.J."/>
            <person name="Veneault-Fourrey C."/>
            <person name="Kuo A."/>
            <person name="Mondo S."/>
            <person name="Calhoun S."/>
            <person name="Riley R."/>
            <person name="Ohm R."/>
            <person name="LaButti K."/>
            <person name="Andreopoulos B."/>
            <person name="Pangilinan J."/>
            <person name="Nolan M."/>
            <person name="Tritt A."/>
            <person name="Clum A."/>
            <person name="Lipzen A."/>
            <person name="Daum C."/>
            <person name="Barry K."/>
            <person name="Grigoriev I.V."/>
            <person name="Vilgalys R."/>
        </authorList>
    </citation>
    <scope>NUCLEOTIDE SEQUENCE</scope>
    <source>
        <strain evidence="2">PMI_201</strain>
    </source>
</reference>